<dbReference type="EMBL" id="FNSA01000003">
    <property type="protein sequence ID" value="SEC76859.1"/>
    <property type="molecule type" value="Genomic_DNA"/>
</dbReference>
<organism evidence="1 2">
    <name type="scientific">Tsukamurella tyrosinosolvens</name>
    <dbReference type="NCBI Taxonomy" id="57704"/>
    <lineage>
        <taxon>Bacteria</taxon>
        <taxon>Bacillati</taxon>
        <taxon>Actinomycetota</taxon>
        <taxon>Actinomycetes</taxon>
        <taxon>Mycobacteriales</taxon>
        <taxon>Tsukamurellaceae</taxon>
        <taxon>Tsukamurella</taxon>
    </lineage>
</organism>
<evidence type="ECO:0000313" key="1">
    <source>
        <dbReference type="EMBL" id="SEC76859.1"/>
    </source>
</evidence>
<sequence length="42" mass="4848">MPTYEIVMQIDADDEDEARAIAVERIQRNDGFEIDDVDKAYS</sequence>
<gene>
    <name evidence="1" type="ORF">SAMN04489793_3164</name>
</gene>
<dbReference type="STRING" id="57704.SAMN04489793_3164"/>
<dbReference type="AlphaFoldDB" id="A0A1H4V6Z5"/>
<dbReference type="RefSeq" id="WP_269451245.1">
    <property type="nucleotide sequence ID" value="NZ_FNSA01000003.1"/>
</dbReference>
<proteinExistence type="predicted"/>
<evidence type="ECO:0000313" key="2">
    <source>
        <dbReference type="Proteomes" id="UP000182241"/>
    </source>
</evidence>
<keyword evidence="2" id="KW-1185">Reference proteome</keyword>
<reference evidence="2" key="1">
    <citation type="submission" date="2016-10" db="EMBL/GenBank/DDBJ databases">
        <authorList>
            <person name="Varghese N."/>
            <person name="Submissions S."/>
        </authorList>
    </citation>
    <scope>NUCLEOTIDE SEQUENCE [LARGE SCALE GENOMIC DNA]</scope>
    <source>
        <strain evidence="2">DSM 44234</strain>
    </source>
</reference>
<name>A0A1H4V6Z5_TSUTY</name>
<dbReference type="Proteomes" id="UP000182241">
    <property type="component" value="Unassembled WGS sequence"/>
</dbReference>
<accession>A0A1H4V6Z5</accession>
<protein>
    <submittedName>
        <fullName evidence="1">Uncharacterized protein</fullName>
    </submittedName>
</protein>